<name>A0A9P7RSQ6_9AGAR</name>
<gene>
    <name evidence="1" type="ORF">E1B28_010749</name>
</gene>
<evidence type="ECO:0000313" key="1">
    <source>
        <dbReference type="EMBL" id="KAG7089039.1"/>
    </source>
</evidence>
<organism evidence="1 2">
    <name type="scientific">Marasmius oreades</name>
    <name type="common">fairy-ring Marasmius</name>
    <dbReference type="NCBI Taxonomy" id="181124"/>
    <lineage>
        <taxon>Eukaryota</taxon>
        <taxon>Fungi</taxon>
        <taxon>Dikarya</taxon>
        <taxon>Basidiomycota</taxon>
        <taxon>Agaricomycotina</taxon>
        <taxon>Agaricomycetes</taxon>
        <taxon>Agaricomycetidae</taxon>
        <taxon>Agaricales</taxon>
        <taxon>Marasmiineae</taxon>
        <taxon>Marasmiaceae</taxon>
        <taxon>Marasmius</taxon>
    </lineage>
</organism>
<dbReference type="AlphaFoldDB" id="A0A9P7RSQ6"/>
<dbReference type="GeneID" id="66079824"/>
<accession>A0A9P7RSQ6</accession>
<protein>
    <submittedName>
        <fullName evidence="1">Uncharacterized protein</fullName>
    </submittedName>
</protein>
<dbReference type="RefSeq" id="XP_043005509.1">
    <property type="nucleotide sequence ID" value="XM_043155727.1"/>
</dbReference>
<reference evidence="1" key="1">
    <citation type="journal article" date="2021" name="Genome Biol. Evol.">
        <title>The assembled and annotated genome of the fairy-ring fungus Marasmius oreades.</title>
        <authorList>
            <person name="Hiltunen M."/>
            <person name="Ament-Velasquez S.L."/>
            <person name="Johannesson H."/>
        </authorList>
    </citation>
    <scope>NUCLEOTIDE SEQUENCE</scope>
    <source>
        <strain evidence="1">03SP1</strain>
    </source>
</reference>
<dbReference type="EMBL" id="CM032187">
    <property type="protein sequence ID" value="KAG7089039.1"/>
    <property type="molecule type" value="Genomic_DNA"/>
</dbReference>
<comment type="caution">
    <text evidence="1">The sequence shown here is derived from an EMBL/GenBank/DDBJ whole genome shotgun (WGS) entry which is preliminary data.</text>
</comment>
<evidence type="ECO:0000313" key="2">
    <source>
        <dbReference type="Proteomes" id="UP001049176"/>
    </source>
</evidence>
<dbReference type="Proteomes" id="UP001049176">
    <property type="component" value="Chromosome 7"/>
</dbReference>
<dbReference type="KEGG" id="more:E1B28_010749"/>
<keyword evidence="2" id="KW-1185">Reference proteome</keyword>
<sequence>MSTSSVHFVPLVLQSYLKNSDDESDSTEIRALKSRPAIHARENHLVNLEP</sequence>
<proteinExistence type="predicted"/>